<dbReference type="EMBL" id="JAYMRU010000013">
    <property type="protein sequence ID" value="MEM5402073.1"/>
    <property type="molecule type" value="Genomic_DNA"/>
</dbReference>
<dbReference type="Proteomes" id="UP001392318">
    <property type="component" value="Unassembled WGS sequence"/>
</dbReference>
<proteinExistence type="predicted"/>
<evidence type="ECO:0000313" key="2">
    <source>
        <dbReference type="Proteomes" id="UP001392318"/>
    </source>
</evidence>
<keyword evidence="2" id="KW-1185">Reference proteome</keyword>
<evidence type="ECO:0000313" key="1">
    <source>
        <dbReference type="EMBL" id="MEM5402073.1"/>
    </source>
</evidence>
<accession>A0ACC6RKL9</accession>
<comment type="caution">
    <text evidence="1">The sequence shown here is derived from an EMBL/GenBank/DDBJ whole genome shotgun (WGS) entry which is preliminary data.</text>
</comment>
<reference evidence="1" key="1">
    <citation type="submission" date="2024-01" db="EMBL/GenBank/DDBJ databases">
        <title>The diversity of rhizobia nodulating Mimosa spp. in eleven states of Brazil covering several biomes is determined by host plant, location, and edaphic factors.</title>
        <authorList>
            <person name="Rouws L."/>
            <person name="Barauna A."/>
            <person name="Beukes C."/>
            <person name="De Faria S.M."/>
            <person name="Gross E."/>
            <person name="Dos Reis Junior F.B."/>
            <person name="Simon M."/>
            <person name="Maluk M."/>
            <person name="Odee D.W."/>
            <person name="Kenicer G."/>
            <person name="Young J.P.W."/>
            <person name="Reis V.M."/>
            <person name="Zilli J."/>
            <person name="James E.K."/>
        </authorList>
    </citation>
    <scope>NUCLEOTIDE SEQUENCE</scope>
    <source>
        <strain evidence="1">JPY452</strain>
    </source>
</reference>
<name>A0ACC6RKL9_9BURK</name>
<gene>
    <name evidence="1" type="ORF">VSR83_18550</name>
</gene>
<organism evidence="1 2">
    <name type="scientific">Paraburkholderia unamae</name>
    <dbReference type="NCBI Taxonomy" id="219649"/>
    <lineage>
        <taxon>Bacteria</taxon>
        <taxon>Pseudomonadati</taxon>
        <taxon>Pseudomonadota</taxon>
        <taxon>Betaproteobacteria</taxon>
        <taxon>Burkholderiales</taxon>
        <taxon>Burkholderiaceae</taxon>
        <taxon>Paraburkholderia</taxon>
    </lineage>
</organism>
<protein>
    <submittedName>
        <fullName evidence="1">Uncharacterized protein</fullName>
    </submittedName>
</protein>
<sequence length="186" mass="20251">MDRNTWDDQITMFELSCLCALPLATFAIAVRMIVLIHEGNDHAMVFLEMKLALHVALILLLAMTFDVGIEPAFVWLRHRLPHTGTLENRTIAAMLTGMGCVVIVIAVPWCMVAFGRLRRDLSTARRVTDDLIVRLRAGYLDIQCPTMGLPESGNSSLSSVALDGAANQRGSPRQASATSTIGSLSA</sequence>